<dbReference type="RefSeq" id="WP_074021605.1">
    <property type="nucleotide sequence ID" value="NZ_CAWMWP010000063.1"/>
</dbReference>
<organism evidence="3 4">
    <name type="scientific">Xenorhabdus thuongxuanensis</name>
    <dbReference type="NCBI Taxonomy" id="1873484"/>
    <lineage>
        <taxon>Bacteria</taxon>
        <taxon>Pseudomonadati</taxon>
        <taxon>Pseudomonadota</taxon>
        <taxon>Gammaproteobacteria</taxon>
        <taxon>Enterobacterales</taxon>
        <taxon>Morganellaceae</taxon>
        <taxon>Xenorhabdus</taxon>
    </lineage>
</organism>
<dbReference type="PANTHER" id="PTHR46368:SF4">
    <property type="entry name" value="OS10G0403700 PROTEIN"/>
    <property type="match status" value="1"/>
</dbReference>
<dbReference type="PANTHER" id="PTHR46368">
    <property type="match status" value="1"/>
</dbReference>
<comment type="caution">
    <text evidence="3">The sequence shown here is derived from an EMBL/GenBank/DDBJ whole genome shotgun (WGS) entry which is preliminary data.</text>
</comment>
<dbReference type="InterPro" id="IPR036291">
    <property type="entry name" value="NAD(P)-bd_dom_sf"/>
</dbReference>
<keyword evidence="4" id="KW-1185">Reference proteome</keyword>
<dbReference type="Gene3D" id="3.40.50.720">
    <property type="entry name" value="NAD(P)-binding Rossmann-like Domain"/>
    <property type="match status" value="1"/>
</dbReference>
<evidence type="ECO:0000313" key="3">
    <source>
        <dbReference type="EMBL" id="OKP01793.1"/>
    </source>
</evidence>
<dbReference type="Proteomes" id="UP000186277">
    <property type="component" value="Unassembled WGS sequence"/>
</dbReference>
<sequence>MSKLGIIGTGLMASIMAGVCQESGFTVHSVLSRKKETAQQFGKVHHIDDEKLYTDAILFFSDPELQAVYIATPTSEKTYYIELCLKFAKPVLIEKPLPPYSIFSSFVTKAKKENLVWMDATHFIHNECYTLLQAMMDTCVGNLIRIDANFFWPERDNGQIKFSPDLEPDGALGDIGWYPFRLFSALMSNPVLRHASGFMIQNNHNVITEFNATGLTHCGVSFSLASSYRGTVARQQCIIAGNKGELTLRDFVMPYCGSFVYGKILPSTVIRHSWGLKPLVDYEDIMVDFFRLQHTAMLKNFHNYIHGYDLNKLHQYQEQVLSCIKMIGRVKEILTPLIVS</sequence>
<dbReference type="AlphaFoldDB" id="A0A1Q5TNI6"/>
<dbReference type="GO" id="GO:0000166">
    <property type="term" value="F:nucleotide binding"/>
    <property type="evidence" value="ECO:0007669"/>
    <property type="project" value="InterPro"/>
</dbReference>
<dbReference type="InterPro" id="IPR000683">
    <property type="entry name" value="Gfo/Idh/MocA-like_OxRdtase_N"/>
</dbReference>
<evidence type="ECO:0000259" key="1">
    <source>
        <dbReference type="Pfam" id="PF01408"/>
    </source>
</evidence>
<dbReference type="SUPFAM" id="SSF55347">
    <property type="entry name" value="Glyceraldehyde-3-phosphate dehydrogenase-like, C-terminal domain"/>
    <property type="match status" value="1"/>
</dbReference>
<evidence type="ECO:0000259" key="2">
    <source>
        <dbReference type="Pfam" id="PF22725"/>
    </source>
</evidence>
<dbReference type="Pfam" id="PF01408">
    <property type="entry name" value="GFO_IDH_MocA"/>
    <property type="match status" value="1"/>
</dbReference>
<dbReference type="OrthoDB" id="9774191at2"/>
<feature type="domain" description="Gfo/Idh/MocA-like oxidoreductase N-terminal" evidence="1">
    <location>
        <begin position="3"/>
        <end position="116"/>
    </location>
</feature>
<evidence type="ECO:0000313" key="4">
    <source>
        <dbReference type="Proteomes" id="UP000186277"/>
    </source>
</evidence>
<proteinExistence type="predicted"/>
<gene>
    <name evidence="3" type="ORF">Xentx_03345</name>
</gene>
<accession>A0A1Q5TNI6</accession>
<dbReference type="EMBL" id="MKGR01000038">
    <property type="protein sequence ID" value="OKP01793.1"/>
    <property type="molecule type" value="Genomic_DNA"/>
</dbReference>
<dbReference type="InterPro" id="IPR055170">
    <property type="entry name" value="GFO_IDH_MocA-like_dom"/>
</dbReference>
<protein>
    <submittedName>
        <fullName evidence="3">Oxidoreductase</fullName>
    </submittedName>
</protein>
<reference evidence="3 4" key="1">
    <citation type="submission" date="2016-09" db="EMBL/GenBank/DDBJ databases">
        <title>Xenorhabdus thuongxuanensis sp. nov. and Xenorhabdus eapokensis sp. nov., isolated from Steinernema species.</title>
        <authorList>
            <person name="Kaempfer P."/>
            <person name="Tobias N.J."/>
            <person name="Phan Ke L."/>
            <person name="Bode H.B."/>
            <person name="Glaeser S.P."/>
        </authorList>
    </citation>
    <scope>NUCLEOTIDE SEQUENCE [LARGE SCALE GENOMIC DNA]</scope>
    <source>
        <strain evidence="3 4">30TX1</strain>
    </source>
</reference>
<name>A0A1Q5TNI6_9GAMM</name>
<dbReference type="Gene3D" id="3.30.360.10">
    <property type="entry name" value="Dihydrodipicolinate Reductase, domain 2"/>
    <property type="match status" value="1"/>
</dbReference>
<feature type="domain" description="GFO/IDH/MocA-like oxidoreductase" evidence="2">
    <location>
        <begin position="140"/>
        <end position="246"/>
    </location>
</feature>
<dbReference type="Pfam" id="PF22725">
    <property type="entry name" value="GFO_IDH_MocA_C3"/>
    <property type="match status" value="1"/>
</dbReference>
<dbReference type="SUPFAM" id="SSF51735">
    <property type="entry name" value="NAD(P)-binding Rossmann-fold domains"/>
    <property type="match status" value="1"/>
</dbReference>